<dbReference type="PROSITE" id="PS00018">
    <property type="entry name" value="EF_HAND_1"/>
    <property type="match status" value="1"/>
</dbReference>
<dbReference type="Gene3D" id="1.10.1330.10">
    <property type="entry name" value="Dockerin domain"/>
    <property type="match status" value="1"/>
</dbReference>
<dbReference type="AlphaFoldDB" id="A0A382PCL8"/>
<dbReference type="Pfam" id="PF00404">
    <property type="entry name" value="Dockerin_1"/>
    <property type="match status" value="1"/>
</dbReference>
<dbReference type="Gene3D" id="3.75.10.10">
    <property type="entry name" value="L-arginine/glycine Amidinotransferase, Chain A"/>
    <property type="match status" value="1"/>
</dbReference>
<evidence type="ECO:0000259" key="1">
    <source>
        <dbReference type="PROSITE" id="PS51766"/>
    </source>
</evidence>
<sequence>ADYFSNTMTIYGEPWEVYRVYTGSNQPYTNSLILNNKVFVPIENNSYDDDALAVYAEALPGFEILGFTGSWQSTDALHCRAKGIPDLEMLQIFHNPIDDQDEAQDSYMVDVIIDDLSEAGLIDEELKVFWWTDDMDMNESESITMTVCPQDIPDCYTASIPGQSEDTIIRYYIQALDETGRLETLPMAGYYDFQAIGGTVYDDGDLNMDGTINILDVVSIVNVVLNGEQNDMADLNNDGIINILDIILLVNIILG</sequence>
<dbReference type="PROSITE" id="PS51766">
    <property type="entry name" value="DOCKERIN"/>
    <property type="match status" value="1"/>
</dbReference>
<organism evidence="2">
    <name type="scientific">marine metagenome</name>
    <dbReference type="NCBI Taxonomy" id="408172"/>
    <lineage>
        <taxon>unclassified sequences</taxon>
        <taxon>metagenomes</taxon>
        <taxon>ecological metagenomes</taxon>
    </lineage>
</organism>
<name>A0A382PCL8_9ZZZZ</name>
<protein>
    <recommendedName>
        <fullName evidence="1">Dockerin domain-containing protein</fullName>
    </recommendedName>
</protein>
<accession>A0A382PCL8</accession>
<dbReference type="EMBL" id="UINC01106465">
    <property type="protein sequence ID" value="SVC71149.1"/>
    <property type="molecule type" value="Genomic_DNA"/>
</dbReference>
<dbReference type="InterPro" id="IPR016134">
    <property type="entry name" value="Dockerin_dom"/>
</dbReference>
<feature type="domain" description="Dockerin" evidence="1">
    <location>
        <begin position="199"/>
        <end position="255"/>
    </location>
</feature>
<reference evidence="2" key="1">
    <citation type="submission" date="2018-05" db="EMBL/GenBank/DDBJ databases">
        <authorList>
            <person name="Lanie J.A."/>
            <person name="Ng W.-L."/>
            <person name="Kazmierczak K.M."/>
            <person name="Andrzejewski T.M."/>
            <person name="Davidsen T.M."/>
            <person name="Wayne K.J."/>
            <person name="Tettelin H."/>
            <person name="Glass J.I."/>
            <person name="Rusch D."/>
            <person name="Podicherti R."/>
            <person name="Tsui H.-C.T."/>
            <person name="Winkler M.E."/>
        </authorList>
    </citation>
    <scope>NUCLEOTIDE SEQUENCE</scope>
</reference>
<dbReference type="GO" id="GO:0004553">
    <property type="term" value="F:hydrolase activity, hydrolyzing O-glycosyl compounds"/>
    <property type="evidence" value="ECO:0007669"/>
    <property type="project" value="InterPro"/>
</dbReference>
<dbReference type="InterPro" id="IPR036439">
    <property type="entry name" value="Dockerin_dom_sf"/>
</dbReference>
<dbReference type="InterPro" id="IPR002105">
    <property type="entry name" value="Dockerin_1_rpt"/>
</dbReference>
<feature type="non-terminal residue" evidence="2">
    <location>
        <position position="1"/>
    </location>
</feature>
<dbReference type="InterPro" id="IPR018247">
    <property type="entry name" value="EF_Hand_1_Ca_BS"/>
</dbReference>
<gene>
    <name evidence="2" type="ORF">METZ01_LOCUS324003</name>
</gene>
<dbReference type="SUPFAM" id="SSF63446">
    <property type="entry name" value="Type I dockerin domain"/>
    <property type="match status" value="1"/>
</dbReference>
<dbReference type="SUPFAM" id="SSF55909">
    <property type="entry name" value="Pentein"/>
    <property type="match status" value="1"/>
</dbReference>
<dbReference type="GO" id="GO:0000272">
    <property type="term" value="P:polysaccharide catabolic process"/>
    <property type="evidence" value="ECO:0007669"/>
    <property type="project" value="InterPro"/>
</dbReference>
<evidence type="ECO:0000313" key="2">
    <source>
        <dbReference type="EMBL" id="SVC71149.1"/>
    </source>
</evidence>
<proteinExistence type="predicted"/>